<evidence type="ECO:0000313" key="3">
    <source>
        <dbReference type="Proteomes" id="UP000488299"/>
    </source>
</evidence>
<dbReference type="InterPro" id="IPR003812">
    <property type="entry name" value="Fido"/>
</dbReference>
<protein>
    <submittedName>
        <fullName evidence="2">Type II toxin-antitoxin system death-on-curing family toxin</fullName>
    </submittedName>
</protein>
<dbReference type="InterPro" id="IPR006440">
    <property type="entry name" value="Doc"/>
</dbReference>
<dbReference type="GO" id="GO:0016301">
    <property type="term" value="F:kinase activity"/>
    <property type="evidence" value="ECO:0007669"/>
    <property type="project" value="InterPro"/>
</dbReference>
<evidence type="ECO:0000259" key="1">
    <source>
        <dbReference type="PROSITE" id="PS51459"/>
    </source>
</evidence>
<dbReference type="PANTHER" id="PTHR39426">
    <property type="entry name" value="HOMOLOGY TO DEATH-ON-CURING PROTEIN OF PHAGE P1"/>
    <property type="match status" value="1"/>
</dbReference>
<keyword evidence="3" id="KW-1185">Reference proteome</keyword>
<dbReference type="InterPro" id="IPR036597">
    <property type="entry name" value="Fido-like_dom_sf"/>
</dbReference>
<dbReference type="PROSITE" id="PS51459">
    <property type="entry name" value="FIDO"/>
    <property type="match status" value="1"/>
</dbReference>
<reference evidence="2 3" key="1">
    <citation type="submission" date="2019-10" db="EMBL/GenBank/DDBJ databases">
        <title>Rudanella paleaurantiibacter sp. nov., isolated from sludge.</title>
        <authorList>
            <person name="Xu S.Q."/>
        </authorList>
    </citation>
    <scope>NUCLEOTIDE SEQUENCE [LARGE SCALE GENOMIC DNA]</scope>
    <source>
        <strain evidence="2 3">HX-22-17</strain>
    </source>
</reference>
<dbReference type="Gene3D" id="1.20.120.1870">
    <property type="entry name" value="Fic/DOC protein, Fido domain"/>
    <property type="match status" value="1"/>
</dbReference>
<evidence type="ECO:0000313" key="2">
    <source>
        <dbReference type="EMBL" id="KAB7731897.1"/>
    </source>
</evidence>
<dbReference type="NCBIfam" id="TIGR01550">
    <property type="entry name" value="DOC_P1"/>
    <property type="match status" value="1"/>
</dbReference>
<dbReference type="InterPro" id="IPR053737">
    <property type="entry name" value="Type_II_TA_Toxin"/>
</dbReference>
<sequence length="133" mass="15064">MIFLDKEDIVFINKRTVSEHGGNFMPPCNFLHEESLDYVLEAVQAEMFGEPLYPTVADKSAVYCYSIICNHIFSDGNKRTGLEAALAFLKLNSMRLNPSLPHNELFNFIINLASGQVTLDECRAWFTANTVRL</sequence>
<feature type="domain" description="Fido" evidence="1">
    <location>
        <begin position="4"/>
        <end position="128"/>
    </location>
</feature>
<accession>A0A7J5U297</accession>
<comment type="caution">
    <text evidence="2">The sequence shown here is derived from an EMBL/GenBank/DDBJ whole genome shotgun (WGS) entry which is preliminary data.</text>
</comment>
<dbReference type="Pfam" id="PF02661">
    <property type="entry name" value="Fic"/>
    <property type="match status" value="1"/>
</dbReference>
<gene>
    <name evidence="2" type="ORF">F5984_06650</name>
</gene>
<dbReference type="Proteomes" id="UP000488299">
    <property type="component" value="Unassembled WGS sequence"/>
</dbReference>
<proteinExistence type="predicted"/>
<dbReference type="EMBL" id="WELI01000002">
    <property type="protein sequence ID" value="KAB7731897.1"/>
    <property type="molecule type" value="Genomic_DNA"/>
</dbReference>
<dbReference type="RefSeq" id="WP_152123480.1">
    <property type="nucleotide sequence ID" value="NZ_WELI01000002.1"/>
</dbReference>
<dbReference type="SUPFAM" id="SSF140931">
    <property type="entry name" value="Fic-like"/>
    <property type="match status" value="1"/>
</dbReference>
<organism evidence="2 3">
    <name type="scientific">Rudanella paleaurantiibacter</name>
    <dbReference type="NCBI Taxonomy" id="2614655"/>
    <lineage>
        <taxon>Bacteria</taxon>
        <taxon>Pseudomonadati</taxon>
        <taxon>Bacteroidota</taxon>
        <taxon>Cytophagia</taxon>
        <taxon>Cytophagales</taxon>
        <taxon>Cytophagaceae</taxon>
        <taxon>Rudanella</taxon>
    </lineage>
</organism>
<dbReference type="AlphaFoldDB" id="A0A7J5U297"/>
<dbReference type="PANTHER" id="PTHR39426:SF1">
    <property type="entry name" value="HOMOLOGY TO DEATH-ON-CURING PROTEIN OF PHAGE P1"/>
    <property type="match status" value="1"/>
</dbReference>
<name>A0A7J5U297_9BACT</name>